<proteinExistence type="predicted"/>
<dbReference type="AlphaFoldDB" id="A0A1Y0C644"/>
<accession>A0A1Y0C644</accession>
<dbReference type="OrthoDB" id="4299760at2"/>
<dbReference type="EMBL" id="CP020809">
    <property type="protein sequence ID" value="ART70525.1"/>
    <property type="molecule type" value="Genomic_DNA"/>
</dbReference>
<keyword evidence="3" id="KW-1185">Reference proteome</keyword>
<evidence type="ECO:0000313" key="2">
    <source>
        <dbReference type="EMBL" id="ART70525.1"/>
    </source>
</evidence>
<evidence type="ECO:0000313" key="3">
    <source>
        <dbReference type="Proteomes" id="UP000195331"/>
    </source>
</evidence>
<keyword evidence="1" id="KW-0472">Membrane</keyword>
<keyword evidence="1" id="KW-0812">Transmembrane</keyword>
<organism evidence="2 3">
    <name type="scientific">Mycobacterium dioxanotrophicus</name>
    <dbReference type="NCBI Taxonomy" id="482462"/>
    <lineage>
        <taxon>Bacteria</taxon>
        <taxon>Bacillati</taxon>
        <taxon>Actinomycetota</taxon>
        <taxon>Actinomycetes</taxon>
        <taxon>Mycobacteriales</taxon>
        <taxon>Mycobacteriaceae</taxon>
        <taxon>Mycobacterium</taxon>
    </lineage>
</organism>
<reference evidence="2 3" key="1">
    <citation type="submission" date="2017-04" db="EMBL/GenBank/DDBJ databases">
        <title>Whole Genome Sequence of 1,4-Dioxane Degrading Bacterium Mycobacterium dioxanotrophicus PH-06.</title>
        <authorList>
            <person name="He Y."/>
        </authorList>
    </citation>
    <scope>NUCLEOTIDE SEQUENCE [LARGE SCALE GENOMIC DNA]</scope>
    <source>
        <strain evidence="2 3">PH-06</strain>
    </source>
</reference>
<dbReference type="Proteomes" id="UP000195331">
    <property type="component" value="Chromosome"/>
</dbReference>
<feature type="transmembrane region" description="Helical" evidence="1">
    <location>
        <begin position="139"/>
        <end position="161"/>
    </location>
</feature>
<dbReference type="KEGG" id="mdx:BTO20_20045"/>
<gene>
    <name evidence="2" type="ORF">BTO20_20045</name>
</gene>
<protein>
    <submittedName>
        <fullName evidence="2">Uncharacterized protein</fullName>
    </submittedName>
</protein>
<dbReference type="RefSeq" id="WP_087077983.1">
    <property type="nucleotide sequence ID" value="NZ_CP020809.1"/>
</dbReference>
<sequence length="169" mass="19521">MSTFSSSVAAAAEGTPYKVTPTKRGFDVELDIVNAHWWELFDRAGLQSSFRWRVREHASYYTITDRQVRMKWSAGVPRFAFSWEMQGGRIFAFTREKIWALSDRGRIEPVVDYRFNSREGRDLIRMVARRQGLKERQPWSVNLALGLMLITPAFFAVYGLVQLITHAVG</sequence>
<keyword evidence="1" id="KW-1133">Transmembrane helix</keyword>
<evidence type="ECO:0000256" key="1">
    <source>
        <dbReference type="SAM" id="Phobius"/>
    </source>
</evidence>
<name>A0A1Y0C644_9MYCO</name>